<keyword evidence="3" id="KW-0808">Transferase</keyword>
<keyword evidence="6 8" id="KW-0472">Membrane</keyword>
<evidence type="ECO:0000256" key="4">
    <source>
        <dbReference type="ARBA" id="ARBA00022692"/>
    </source>
</evidence>
<sequence length="628" mass="70580">MSSRPNYRADVDGLRAVAIVAVLIYHAFPSSFQGGFAGVDVFFVISGFLITSIIKSELDENKFSLASFYSRRVRRIFPSLIIVLSTCAIWGWFFLIPSEYENLAEHIKSGATFISNFTLWNEAGYFDKLAETKPLLHLWSLAIEEQFYILWPLLLILCTRFKISLRSITGAVLLLSFITSVYLTNQNLTAAFYSPASRFWEILIGAMLSTMPLERLKKFANPLSILGALFLVLSFVLLDDKRSFPGFWALLPTLGTAFIIAAGSSAVINKKILSHPLAVGIGLISYPLYLWHWPLFSFQIISKHSLSVTEKLVTLGVAVGLAYVTYVLVEKPLSKIFSARLKVALYSAGMVTMLGLGMFIYENDGLISRFPKDIQEFAKPIPVEKWLTDVRSGVCHIQDPEKDKLSDICFEKGHPSVFLWGDSHAAALVPGLLELQKEKKFSFSQATHVGNPPFIGNDHWPLHYQQHNEKIIKEIKLGKPDIVLIHAAWVQYKIPTESITSAISKTIHEIKRTLPEKTRIVIIGPVPAWNESLQKNLLKYYLGRNKLIPPYSSFGLNSEIWIFDSVLRTVSSTNEVNYVSVLDNLCKSGECLTRVENSSKGLTTFDDAHLSPRGAIYFTRLSAKYLFL</sequence>
<evidence type="ECO:0000313" key="11">
    <source>
        <dbReference type="EMBL" id="KYG64715.1"/>
    </source>
</evidence>
<dbReference type="GO" id="GO:0016788">
    <property type="term" value="F:hydrolase activity, acting on ester bonds"/>
    <property type="evidence" value="ECO:0007669"/>
    <property type="project" value="UniProtKB-ARBA"/>
</dbReference>
<evidence type="ECO:0000256" key="2">
    <source>
        <dbReference type="ARBA" id="ARBA00022475"/>
    </source>
</evidence>
<dbReference type="InterPro" id="IPR043968">
    <property type="entry name" value="SGNH"/>
</dbReference>
<keyword evidence="7" id="KW-0012">Acyltransferase</keyword>
<dbReference type="RefSeq" id="WP_061835226.1">
    <property type="nucleotide sequence ID" value="NZ_LUKE01000002.1"/>
</dbReference>
<dbReference type="Gene3D" id="3.40.50.1110">
    <property type="entry name" value="SGNH hydrolase"/>
    <property type="match status" value="1"/>
</dbReference>
<dbReference type="PANTHER" id="PTHR23028">
    <property type="entry name" value="ACETYLTRANSFERASE"/>
    <property type="match status" value="1"/>
</dbReference>
<evidence type="ECO:0000256" key="1">
    <source>
        <dbReference type="ARBA" id="ARBA00004651"/>
    </source>
</evidence>
<feature type="transmembrane region" description="Helical" evidence="8">
    <location>
        <begin position="341"/>
        <end position="361"/>
    </location>
</feature>
<proteinExistence type="predicted"/>
<evidence type="ECO:0008006" key="13">
    <source>
        <dbReference type="Google" id="ProtNLM"/>
    </source>
</evidence>
<keyword evidence="12" id="KW-1185">Reference proteome</keyword>
<feature type="transmembrane region" description="Helical" evidence="8">
    <location>
        <begin position="244"/>
        <end position="268"/>
    </location>
</feature>
<dbReference type="GO" id="GO:0005886">
    <property type="term" value="C:plasma membrane"/>
    <property type="evidence" value="ECO:0007669"/>
    <property type="project" value="UniProtKB-SubCell"/>
</dbReference>
<name>A0A150WLK5_BDEBC</name>
<feature type="transmembrane region" description="Helical" evidence="8">
    <location>
        <begin position="220"/>
        <end position="238"/>
    </location>
</feature>
<dbReference type="SUPFAM" id="SSF52266">
    <property type="entry name" value="SGNH hydrolase"/>
    <property type="match status" value="1"/>
</dbReference>
<comment type="subcellular location">
    <subcellularLocation>
        <location evidence="1">Cell membrane</location>
        <topology evidence="1">Multi-pass membrane protein</topology>
    </subcellularLocation>
</comment>
<keyword evidence="4 8" id="KW-0812">Transmembrane</keyword>
<dbReference type="Proteomes" id="UP000075320">
    <property type="component" value="Unassembled WGS sequence"/>
</dbReference>
<accession>A0A150WLK5</accession>
<dbReference type="OrthoDB" id="9814807at2"/>
<dbReference type="EMBL" id="LUKE01000002">
    <property type="protein sequence ID" value="KYG64715.1"/>
    <property type="molecule type" value="Genomic_DNA"/>
</dbReference>
<evidence type="ECO:0000256" key="6">
    <source>
        <dbReference type="ARBA" id="ARBA00023136"/>
    </source>
</evidence>
<feature type="domain" description="SGNH" evidence="10">
    <location>
        <begin position="395"/>
        <end position="619"/>
    </location>
</feature>
<feature type="transmembrane region" description="Helical" evidence="8">
    <location>
        <begin position="312"/>
        <end position="329"/>
    </location>
</feature>
<feature type="domain" description="Acyltransferase 3" evidence="9">
    <location>
        <begin position="9"/>
        <end position="298"/>
    </location>
</feature>
<dbReference type="GO" id="GO:0016747">
    <property type="term" value="F:acyltransferase activity, transferring groups other than amino-acyl groups"/>
    <property type="evidence" value="ECO:0007669"/>
    <property type="project" value="InterPro"/>
</dbReference>
<dbReference type="GO" id="GO:0009103">
    <property type="term" value="P:lipopolysaccharide biosynthetic process"/>
    <property type="evidence" value="ECO:0007669"/>
    <property type="project" value="TreeGrafter"/>
</dbReference>
<dbReference type="PANTHER" id="PTHR23028:SF53">
    <property type="entry name" value="ACYL_TRANSF_3 DOMAIN-CONTAINING PROTEIN"/>
    <property type="match status" value="1"/>
</dbReference>
<feature type="transmembrane region" description="Helical" evidence="8">
    <location>
        <begin position="275"/>
        <end position="292"/>
    </location>
</feature>
<evidence type="ECO:0000256" key="3">
    <source>
        <dbReference type="ARBA" id="ARBA00022679"/>
    </source>
</evidence>
<feature type="transmembrane region" description="Helical" evidence="8">
    <location>
        <begin position="136"/>
        <end position="158"/>
    </location>
</feature>
<dbReference type="InterPro" id="IPR050879">
    <property type="entry name" value="Acyltransferase_3"/>
</dbReference>
<dbReference type="InterPro" id="IPR002656">
    <property type="entry name" value="Acyl_transf_3_dom"/>
</dbReference>
<reference evidence="11 12" key="1">
    <citation type="submission" date="2016-03" db="EMBL/GenBank/DDBJ databases">
        <authorList>
            <person name="Ploux O."/>
        </authorList>
    </citation>
    <scope>NUCLEOTIDE SEQUENCE [LARGE SCALE GENOMIC DNA]</scope>
    <source>
        <strain evidence="11 12">R0</strain>
    </source>
</reference>
<dbReference type="AlphaFoldDB" id="A0A150WLK5"/>
<comment type="caution">
    <text evidence="11">The sequence shown here is derived from an EMBL/GenBank/DDBJ whole genome shotgun (WGS) entry which is preliminary data.</text>
</comment>
<evidence type="ECO:0000256" key="7">
    <source>
        <dbReference type="ARBA" id="ARBA00023315"/>
    </source>
</evidence>
<gene>
    <name evidence="11" type="ORF">AZI86_10920</name>
</gene>
<evidence type="ECO:0000256" key="5">
    <source>
        <dbReference type="ARBA" id="ARBA00022989"/>
    </source>
</evidence>
<organism evidence="11 12">
    <name type="scientific">Bdellovibrio bacteriovorus</name>
    <dbReference type="NCBI Taxonomy" id="959"/>
    <lineage>
        <taxon>Bacteria</taxon>
        <taxon>Pseudomonadati</taxon>
        <taxon>Bdellovibrionota</taxon>
        <taxon>Bdellovibrionia</taxon>
        <taxon>Bdellovibrionales</taxon>
        <taxon>Pseudobdellovibrionaceae</taxon>
        <taxon>Bdellovibrio</taxon>
    </lineage>
</organism>
<dbReference type="Pfam" id="PF19040">
    <property type="entry name" value="SGNH"/>
    <property type="match status" value="1"/>
</dbReference>
<keyword evidence="5 8" id="KW-1133">Transmembrane helix</keyword>
<feature type="transmembrane region" description="Helical" evidence="8">
    <location>
        <begin position="34"/>
        <end position="54"/>
    </location>
</feature>
<feature type="transmembrane region" description="Helical" evidence="8">
    <location>
        <begin position="12"/>
        <end position="28"/>
    </location>
</feature>
<evidence type="ECO:0000313" key="12">
    <source>
        <dbReference type="Proteomes" id="UP000075320"/>
    </source>
</evidence>
<evidence type="ECO:0000259" key="10">
    <source>
        <dbReference type="Pfam" id="PF19040"/>
    </source>
</evidence>
<evidence type="ECO:0000259" key="9">
    <source>
        <dbReference type="Pfam" id="PF01757"/>
    </source>
</evidence>
<evidence type="ECO:0000256" key="8">
    <source>
        <dbReference type="SAM" id="Phobius"/>
    </source>
</evidence>
<dbReference type="Pfam" id="PF01757">
    <property type="entry name" value="Acyl_transf_3"/>
    <property type="match status" value="1"/>
</dbReference>
<keyword evidence="2" id="KW-1003">Cell membrane</keyword>
<feature type="transmembrane region" description="Helical" evidence="8">
    <location>
        <begin position="75"/>
        <end position="95"/>
    </location>
</feature>
<dbReference type="InterPro" id="IPR036514">
    <property type="entry name" value="SGNH_hydro_sf"/>
</dbReference>
<protein>
    <recommendedName>
        <fullName evidence="13">Acyltransferase</fullName>
    </recommendedName>
</protein>